<evidence type="ECO:0000256" key="2">
    <source>
        <dbReference type="SAM" id="Phobius"/>
    </source>
</evidence>
<keyword evidence="2" id="KW-0472">Membrane</keyword>
<evidence type="ECO:0000313" key="3">
    <source>
        <dbReference type="EMBL" id="MFD1589299.1"/>
    </source>
</evidence>
<sequence length="171" mass="19320">MPRATEKRGSNNVLIERARNMHRSQLKRILEFFVIGIVFGVTEDILAVLIATGAELTFDIVGVVILIAIPFAIISELIVDHPKFLAFDRISMLVNSSIFGRSSIQNRNTPGNLQEETAPWPHHQYHCDICNIEFETGALQKFKEKAHDLQSWDESDTPTRKPPDIAGMRPQ</sequence>
<dbReference type="Proteomes" id="UP001597119">
    <property type="component" value="Unassembled WGS sequence"/>
</dbReference>
<keyword evidence="2" id="KW-1133">Transmembrane helix</keyword>
<protein>
    <recommendedName>
        <fullName evidence="5">C2H2-type domain-containing protein</fullName>
    </recommendedName>
</protein>
<name>A0ABD6CGX0_9EURY</name>
<evidence type="ECO:0000313" key="4">
    <source>
        <dbReference type="Proteomes" id="UP001597119"/>
    </source>
</evidence>
<feature type="region of interest" description="Disordered" evidence="1">
    <location>
        <begin position="147"/>
        <end position="171"/>
    </location>
</feature>
<dbReference type="EMBL" id="JBHUDJ010000015">
    <property type="protein sequence ID" value="MFD1589299.1"/>
    <property type="molecule type" value="Genomic_DNA"/>
</dbReference>
<dbReference type="RefSeq" id="WP_247381312.1">
    <property type="nucleotide sequence ID" value="NZ_JALLGV010000009.1"/>
</dbReference>
<proteinExistence type="predicted"/>
<dbReference type="AlphaFoldDB" id="A0ABD6CGX0"/>
<evidence type="ECO:0000256" key="1">
    <source>
        <dbReference type="SAM" id="MobiDB-lite"/>
    </source>
</evidence>
<organism evidence="3 4">
    <name type="scientific">Halorientalis brevis</name>
    <dbReference type="NCBI Taxonomy" id="1126241"/>
    <lineage>
        <taxon>Archaea</taxon>
        <taxon>Methanobacteriati</taxon>
        <taxon>Methanobacteriota</taxon>
        <taxon>Stenosarchaea group</taxon>
        <taxon>Halobacteria</taxon>
        <taxon>Halobacteriales</taxon>
        <taxon>Haloarculaceae</taxon>
        <taxon>Halorientalis</taxon>
    </lineage>
</organism>
<keyword evidence="2" id="KW-0812">Transmembrane</keyword>
<keyword evidence="4" id="KW-1185">Reference proteome</keyword>
<accession>A0ABD6CGX0</accession>
<reference evidence="3 4" key="1">
    <citation type="journal article" date="2019" name="Int. J. Syst. Evol. Microbiol.">
        <title>The Global Catalogue of Microorganisms (GCM) 10K type strain sequencing project: providing services to taxonomists for standard genome sequencing and annotation.</title>
        <authorList>
            <consortium name="The Broad Institute Genomics Platform"/>
            <consortium name="The Broad Institute Genome Sequencing Center for Infectious Disease"/>
            <person name="Wu L."/>
            <person name="Ma J."/>
        </authorList>
    </citation>
    <scope>NUCLEOTIDE SEQUENCE [LARGE SCALE GENOMIC DNA]</scope>
    <source>
        <strain evidence="3 4">CGMCC 1.12125</strain>
    </source>
</reference>
<comment type="caution">
    <text evidence="3">The sequence shown here is derived from an EMBL/GenBank/DDBJ whole genome shotgun (WGS) entry which is preliminary data.</text>
</comment>
<gene>
    <name evidence="3" type="ORF">ACFR9U_20165</name>
</gene>
<evidence type="ECO:0008006" key="5">
    <source>
        <dbReference type="Google" id="ProtNLM"/>
    </source>
</evidence>
<feature type="transmembrane region" description="Helical" evidence="2">
    <location>
        <begin position="60"/>
        <end position="79"/>
    </location>
</feature>
<feature type="transmembrane region" description="Helical" evidence="2">
    <location>
        <begin position="29"/>
        <end position="54"/>
    </location>
</feature>